<dbReference type="Pfam" id="PF12697">
    <property type="entry name" value="Abhydrolase_6"/>
    <property type="match status" value="1"/>
</dbReference>
<proteinExistence type="predicted"/>
<dbReference type="GO" id="GO:0009696">
    <property type="term" value="P:salicylic acid metabolic process"/>
    <property type="evidence" value="ECO:0007669"/>
    <property type="project" value="TreeGrafter"/>
</dbReference>
<keyword evidence="5" id="KW-1185">Reference proteome</keyword>
<keyword evidence="1" id="KW-0378">Hydrolase</keyword>
<dbReference type="InterPro" id="IPR029058">
    <property type="entry name" value="AB_hydrolase_fold"/>
</dbReference>
<organism evidence="4 5">
    <name type="scientific">Rhynchospora pubera</name>
    <dbReference type="NCBI Taxonomy" id="906938"/>
    <lineage>
        <taxon>Eukaryota</taxon>
        <taxon>Viridiplantae</taxon>
        <taxon>Streptophyta</taxon>
        <taxon>Embryophyta</taxon>
        <taxon>Tracheophyta</taxon>
        <taxon>Spermatophyta</taxon>
        <taxon>Magnoliopsida</taxon>
        <taxon>Liliopsida</taxon>
        <taxon>Poales</taxon>
        <taxon>Cyperaceae</taxon>
        <taxon>Cyperoideae</taxon>
        <taxon>Rhynchosporeae</taxon>
        <taxon>Rhynchospora</taxon>
    </lineage>
</organism>
<dbReference type="PANTHER" id="PTHR10992">
    <property type="entry name" value="METHYLESTERASE FAMILY MEMBER"/>
    <property type="match status" value="1"/>
</dbReference>
<dbReference type="FunFam" id="3.40.50.1820:FF:000051">
    <property type="entry name" value="(S)-hydroxynitrile lyase"/>
    <property type="match status" value="1"/>
</dbReference>
<dbReference type="GO" id="GO:0080032">
    <property type="term" value="F:methyl jasmonate esterase activity"/>
    <property type="evidence" value="ECO:0007669"/>
    <property type="project" value="TreeGrafter"/>
</dbReference>
<feature type="region of interest" description="Disordered" evidence="2">
    <location>
        <begin position="20"/>
        <end position="44"/>
    </location>
</feature>
<dbReference type="GO" id="GO:0080030">
    <property type="term" value="F:methyl indole-3-acetate esterase activity"/>
    <property type="evidence" value="ECO:0007669"/>
    <property type="project" value="TreeGrafter"/>
</dbReference>
<sequence length="310" mass="34491">MASLCSGFVLSSQLSPKPNLHFSKTNAKPLPTSTFRTKPNCTKQDQSTPISRHFVLVHGACHGGWVWYKLATLLNEAGHRVSAPDLAASGINPKRLEEVNTFEEYSEPLMEVMEAVPADERVVIVGHSNGGLSVALAMERFPQKIAAAVFVTAAMPSITNSYVAITKKLFEDVRKDRKDSKDVSGPRRSFLFGPEDLRTNYYQLCAPEDVTLATMLVRPGKPFFDSSIKRDDFVTAENHGSVSRVYVVCNKDRALPRRTQIWMAEMSPGTETIELDGADHTPMLSVPEEFFRHLVDISNRKGAFSFKKLK</sequence>
<evidence type="ECO:0000313" key="4">
    <source>
        <dbReference type="EMBL" id="KAJ4793447.1"/>
    </source>
</evidence>
<dbReference type="SUPFAM" id="SSF53474">
    <property type="entry name" value="alpha/beta-Hydrolases"/>
    <property type="match status" value="1"/>
</dbReference>
<dbReference type="GO" id="GO:0009694">
    <property type="term" value="P:jasmonic acid metabolic process"/>
    <property type="evidence" value="ECO:0007669"/>
    <property type="project" value="TreeGrafter"/>
</dbReference>
<reference evidence="4" key="1">
    <citation type="submission" date="2022-08" db="EMBL/GenBank/DDBJ databases">
        <authorList>
            <person name="Marques A."/>
        </authorList>
    </citation>
    <scope>NUCLEOTIDE SEQUENCE</scope>
    <source>
        <strain evidence="4">RhyPub2mFocal</strain>
        <tissue evidence="4">Leaves</tissue>
    </source>
</reference>
<dbReference type="InterPro" id="IPR045889">
    <property type="entry name" value="MES/HNL"/>
</dbReference>
<feature type="domain" description="AB hydrolase-1" evidence="3">
    <location>
        <begin position="54"/>
        <end position="291"/>
    </location>
</feature>
<dbReference type="EMBL" id="JAMFTS010000002">
    <property type="protein sequence ID" value="KAJ4793447.1"/>
    <property type="molecule type" value="Genomic_DNA"/>
</dbReference>
<comment type="caution">
    <text evidence="4">The sequence shown here is derived from an EMBL/GenBank/DDBJ whole genome shotgun (WGS) entry which is preliminary data.</text>
</comment>
<gene>
    <name evidence="4" type="ORF">LUZ62_044693</name>
</gene>
<name>A0AAV8FJH7_9POAL</name>
<evidence type="ECO:0000259" key="3">
    <source>
        <dbReference type="Pfam" id="PF12697"/>
    </source>
</evidence>
<protein>
    <submittedName>
        <fullName evidence="4">Methyl esterase 3</fullName>
    </submittedName>
</protein>
<dbReference type="PANTHER" id="PTHR10992:SF1083">
    <property type="entry name" value="METHYLESTERASE 1"/>
    <property type="match status" value="1"/>
</dbReference>
<evidence type="ECO:0000313" key="5">
    <source>
        <dbReference type="Proteomes" id="UP001140206"/>
    </source>
</evidence>
<accession>A0AAV8FJH7</accession>
<evidence type="ECO:0000256" key="2">
    <source>
        <dbReference type="SAM" id="MobiDB-lite"/>
    </source>
</evidence>
<dbReference type="Proteomes" id="UP001140206">
    <property type="component" value="Chromosome 2"/>
</dbReference>
<dbReference type="GO" id="GO:0080031">
    <property type="term" value="F:methyl salicylate esterase activity"/>
    <property type="evidence" value="ECO:0007669"/>
    <property type="project" value="TreeGrafter"/>
</dbReference>
<dbReference type="InterPro" id="IPR000073">
    <property type="entry name" value="AB_hydrolase_1"/>
</dbReference>
<dbReference type="Gene3D" id="3.40.50.1820">
    <property type="entry name" value="alpha/beta hydrolase"/>
    <property type="match status" value="1"/>
</dbReference>
<dbReference type="AlphaFoldDB" id="A0AAV8FJH7"/>
<evidence type="ECO:0000256" key="1">
    <source>
        <dbReference type="ARBA" id="ARBA00022801"/>
    </source>
</evidence>